<accession>A0A6P7F8B8</accession>
<organism evidence="2">
    <name type="scientific">Diabrotica virgifera virgifera</name>
    <name type="common">western corn rootworm</name>
    <dbReference type="NCBI Taxonomy" id="50390"/>
    <lineage>
        <taxon>Eukaryota</taxon>
        <taxon>Metazoa</taxon>
        <taxon>Ecdysozoa</taxon>
        <taxon>Arthropoda</taxon>
        <taxon>Hexapoda</taxon>
        <taxon>Insecta</taxon>
        <taxon>Pterygota</taxon>
        <taxon>Neoptera</taxon>
        <taxon>Endopterygota</taxon>
        <taxon>Coleoptera</taxon>
        <taxon>Polyphaga</taxon>
        <taxon>Cucujiformia</taxon>
        <taxon>Chrysomeloidea</taxon>
        <taxon>Chrysomelidae</taxon>
        <taxon>Galerucinae</taxon>
        <taxon>Diabroticina</taxon>
        <taxon>Diabroticites</taxon>
        <taxon>Diabrotica</taxon>
    </lineage>
</organism>
<sequence length="153" mass="16713">MNCIDPWLTKNRRVCPICKRCIWGSKERRSESDSDDTDTDDTSPLINPRNNTTQGGTFQEQSENPFQRAIRSISQTSGAATTNFVTASDHHSINGDYQSLDSSAEVTTSTSTSETLNSVSDMHSINPFDEVDVTVLQADAVSNNSSLDGVVYA</sequence>
<feature type="compositionally biased region" description="Polar residues" evidence="1">
    <location>
        <begin position="44"/>
        <end position="64"/>
    </location>
</feature>
<reference evidence="2" key="1">
    <citation type="submission" date="2025-08" db="UniProtKB">
        <authorList>
            <consortium name="RefSeq"/>
        </authorList>
    </citation>
    <scope>IDENTIFICATION</scope>
    <source>
        <tissue evidence="2">Whole insect</tissue>
    </source>
</reference>
<protein>
    <submittedName>
        <fullName evidence="2">E3 ubiquitin-protein ligase RNF13</fullName>
    </submittedName>
</protein>
<dbReference type="InParanoid" id="A0A6P7F8B8"/>
<dbReference type="OrthoDB" id="8062037at2759"/>
<evidence type="ECO:0000256" key="1">
    <source>
        <dbReference type="SAM" id="MobiDB-lite"/>
    </source>
</evidence>
<dbReference type="RefSeq" id="XP_028132044.1">
    <property type="nucleotide sequence ID" value="XM_028276243.1"/>
</dbReference>
<dbReference type="AlphaFoldDB" id="A0A6P7F8B8"/>
<feature type="region of interest" description="Disordered" evidence="1">
    <location>
        <begin position="28"/>
        <end position="64"/>
    </location>
</feature>
<name>A0A6P7F8B8_DIAVI</name>
<proteinExistence type="predicted"/>
<evidence type="ECO:0000313" key="2">
    <source>
        <dbReference type="RefSeq" id="XP_028132044.1"/>
    </source>
</evidence>
<gene>
    <name evidence="2" type="primary">LOC114327568</name>
</gene>